<dbReference type="CDD" id="cd02248">
    <property type="entry name" value="Peptidase_C1A"/>
    <property type="match status" value="1"/>
</dbReference>
<dbReference type="InterPro" id="IPR038765">
    <property type="entry name" value="Papain-like_cys_pep_sf"/>
</dbReference>
<dbReference type="GeneID" id="39979748"/>
<gene>
    <name evidence="5" type="ORF">cubi_02958</name>
</gene>
<dbReference type="InterPro" id="IPR000668">
    <property type="entry name" value="Peptidase_C1A_C"/>
</dbReference>
<dbReference type="RefSeq" id="XP_028875376.1">
    <property type="nucleotide sequence ID" value="XM_029019969.1"/>
</dbReference>
<accession>A0A1J4MMC6</accession>
<evidence type="ECO:0000313" key="5">
    <source>
        <dbReference type="EMBL" id="OII74156.1"/>
    </source>
</evidence>
<keyword evidence="2" id="KW-0865">Zymogen</keyword>
<feature type="domain" description="Peptidase C1A papain C-terminal" evidence="4">
    <location>
        <begin position="389"/>
        <end position="617"/>
    </location>
</feature>
<organism evidence="5 6">
    <name type="scientific">Cryptosporidium ubiquitum</name>
    <dbReference type="NCBI Taxonomy" id="857276"/>
    <lineage>
        <taxon>Eukaryota</taxon>
        <taxon>Sar</taxon>
        <taxon>Alveolata</taxon>
        <taxon>Apicomplexa</taxon>
        <taxon>Conoidasida</taxon>
        <taxon>Coccidia</taxon>
        <taxon>Eucoccidiorida</taxon>
        <taxon>Eimeriorina</taxon>
        <taxon>Cryptosporidiidae</taxon>
        <taxon>Cryptosporidium</taxon>
    </lineage>
</organism>
<dbReference type="SMART" id="SM00645">
    <property type="entry name" value="Pept_C1"/>
    <property type="match status" value="1"/>
</dbReference>
<keyword evidence="3" id="KW-0325">Glycoprotein</keyword>
<dbReference type="Proteomes" id="UP000186176">
    <property type="component" value="Unassembled WGS sequence"/>
</dbReference>
<evidence type="ECO:0000313" key="6">
    <source>
        <dbReference type="Proteomes" id="UP000186176"/>
    </source>
</evidence>
<dbReference type="PANTHER" id="PTHR12411">
    <property type="entry name" value="CYSTEINE PROTEASE FAMILY C1-RELATED"/>
    <property type="match status" value="1"/>
</dbReference>
<dbReference type="VEuPathDB" id="CryptoDB:cubi_02958"/>
<dbReference type="InterPro" id="IPR039417">
    <property type="entry name" value="Peptidase_C1A_papain-like"/>
</dbReference>
<sequence length="674" mass="74746">MQTAFQRGSLAISNKSCGWKRTAIIFVNVITFLSVITTINCNLLHNGNSSLDNNELGANHALSQKNSSSMAKVESNAKDIDHHFVESYSSKKNSTKLLNQDLKSELKKGFQNITNTVEGNNLTSKFFNSVEFNFSINVHKCITEHTELKKYLQKISLIFYFSNKTHKLENEGLNYSSNNTWKIKNDRVSNSTIKMNIATNSGEINNDLDIIIHPEIFINSVHTTNATWTDRLLDISNINSTPLNLLNITNNNQGGESIINCICIFVSEIQSNLGLNKSSLEVCNGKIQEIITAIKLNPEAKFELTQLSLDRPPSKLVIPNNLKNKVIGTSWKESIAEGKELLSKHLLSRTEQGLEVTYNSGNEILRQLNAENPNTDDGKNEPSYETINGNSYFDSRDINGNSCVYIPYDQGNCGGCYAFVVSASVSISNCIQKLELPAPLSPQQIIDCSMSFGNLGCDGGFYSNGWSYLLEQNVPKNYICSWDEYPYIDSLGSCKAGNCNGCLNISKYSVFTDLALNGDDGWDFVTTILPKVGSISLSVNSDLPGFSSYSDGIYKATKCTTFSELNHAVIMVGFGISDDGEKYYVIQNSWGASWGIAGFMNVSANSCDMFWYPGIILQRSSETLPDECKGNKLLLTGPGEINKAQKVSKAYNIFTKESYYVVQLFIFALLLMYL</sequence>
<evidence type="ECO:0000256" key="1">
    <source>
        <dbReference type="ARBA" id="ARBA00008455"/>
    </source>
</evidence>
<dbReference type="GO" id="GO:0006508">
    <property type="term" value="P:proteolysis"/>
    <property type="evidence" value="ECO:0007669"/>
    <property type="project" value="UniProtKB-KW"/>
</dbReference>
<comment type="caution">
    <text evidence="5">The sequence shown here is derived from an EMBL/GenBank/DDBJ whole genome shotgun (WGS) entry which is preliminary data.</text>
</comment>
<evidence type="ECO:0000259" key="4">
    <source>
        <dbReference type="SMART" id="SM00645"/>
    </source>
</evidence>
<keyword evidence="5" id="KW-0645">Protease</keyword>
<dbReference type="AlphaFoldDB" id="A0A1J4MMC6"/>
<dbReference type="OrthoDB" id="190265at2759"/>
<reference evidence="5 6" key="1">
    <citation type="submission" date="2016-10" db="EMBL/GenBank/DDBJ databases">
        <title>Reductive evolution of mitochondrial metabolism and differential evolution of invasion-related proteins in Cryptosporidium.</title>
        <authorList>
            <person name="Liu S."/>
            <person name="Roellig D.M."/>
            <person name="Guo Y."/>
            <person name="Li N."/>
            <person name="Frace M.A."/>
            <person name="Tang K."/>
            <person name="Zhang L."/>
            <person name="Feng Y."/>
            <person name="Xiao L."/>
        </authorList>
    </citation>
    <scope>NUCLEOTIDE SEQUENCE [LARGE SCALE GENOMIC DNA]</scope>
    <source>
        <strain evidence="5">39726</strain>
    </source>
</reference>
<dbReference type="EMBL" id="LRBP01000013">
    <property type="protein sequence ID" value="OII74156.1"/>
    <property type="molecule type" value="Genomic_DNA"/>
</dbReference>
<comment type="similarity">
    <text evidence="1">Belongs to the peptidase C1 family.</text>
</comment>
<evidence type="ECO:0000256" key="2">
    <source>
        <dbReference type="ARBA" id="ARBA00023145"/>
    </source>
</evidence>
<keyword evidence="6" id="KW-1185">Reference proteome</keyword>
<evidence type="ECO:0000256" key="3">
    <source>
        <dbReference type="ARBA" id="ARBA00023180"/>
    </source>
</evidence>
<dbReference type="GO" id="GO:0008234">
    <property type="term" value="F:cysteine-type peptidase activity"/>
    <property type="evidence" value="ECO:0007669"/>
    <property type="project" value="InterPro"/>
</dbReference>
<dbReference type="Gene3D" id="3.90.70.10">
    <property type="entry name" value="Cysteine proteinases"/>
    <property type="match status" value="1"/>
</dbReference>
<name>A0A1J4MMC6_9CRYT</name>
<dbReference type="InterPro" id="IPR013128">
    <property type="entry name" value="Peptidase_C1A"/>
</dbReference>
<protein>
    <submittedName>
        <fullName evidence="5">Cathepsin like thiol protease</fullName>
    </submittedName>
</protein>
<keyword evidence="5" id="KW-0378">Hydrolase</keyword>
<proteinExistence type="inferred from homology"/>
<dbReference type="SUPFAM" id="SSF54001">
    <property type="entry name" value="Cysteine proteinases"/>
    <property type="match status" value="1"/>
</dbReference>
<dbReference type="Pfam" id="PF00112">
    <property type="entry name" value="Peptidase_C1"/>
    <property type="match status" value="1"/>
</dbReference>